<dbReference type="Proteomes" id="UP000663828">
    <property type="component" value="Unassembled WGS sequence"/>
</dbReference>
<comment type="caution">
    <text evidence="4">The sequence shown here is derived from an EMBL/GenBank/DDBJ whole genome shotgun (WGS) entry which is preliminary data.</text>
</comment>
<protein>
    <recommendedName>
        <fullName evidence="2">DDE-1 domain-containing protein</fullName>
    </recommendedName>
</protein>
<dbReference type="OrthoDB" id="71166at2759"/>
<evidence type="ECO:0000313" key="5">
    <source>
        <dbReference type="Proteomes" id="UP000663828"/>
    </source>
</evidence>
<gene>
    <name evidence="3" type="ORF">EDS130_LOCUS45178</name>
    <name evidence="4" type="ORF">XAT740_LOCUS57320</name>
</gene>
<organism evidence="4 5">
    <name type="scientific">Adineta ricciae</name>
    <name type="common">Rotifer</name>
    <dbReference type="NCBI Taxonomy" id="249248"/>
    <lineage>
        <taxon>Eukaryota</taxon>
        <taxon>Metazoa</taxon>
        <taxon>Spiralia</taxon>
        <taxon>Gnathifera</taxon>
        <taxon>Rotifera</taxon>
        <taxon>Eurotatoria</taxon>
        <taxon>Bdelloidea</taxon>
        <taxon>Adinetida</taxon>
        <taxon>Adinetidae</taxon>
        <taxon>Adineta</taxon>
    </lineage>
</organism>
<feature type="region of interest" description="Disordered" evidence="1">
    <location>
        <begin position="575"/>
        <end position="596"/>
    </location>
</feature>
<feature type="region of interest" description="Disordered" evidence="1">
    <location>
        <begin position="450"/>
        <end position="472"/>
    </location>
</feature>
<dbReference type="GO" id="GO:0003677">
    <property type="term" value="F:DNA binding"/>
    <property type="evidence" value="ECO:0007669"/>
    <property type="project" value="TreeGrafter"/>
</dbReference>
<dbReference type="EMBL" id="CAJNOJ010001022">
    <property type="protein sequence ID" value="CAF1539086.1"/>
    <property type="molecule type" value="Genomic_DNA"/>
</dbReference>
<evidence type="ECO:0000313" key="4">
    <source>
        <dbReference type="EMBL" id="CAF1663427.1"/>
    </source>
</evidence>
<evidence type="ECO:0000313" key="3">
    <source>
        <dbReference type="EMBL" id="CAF1539086.1"/>
    </source>
</evidence>
<sequence length="735" mass="82950">MKNHPRLGKVWMEEIDGRYGAETIEKIRCKECTYEKASNESGIPVGTLASRISRNSNGPVGCPTALNTNEEKHLVDLILTLQSYGELSAIEDVLKYASEFVEIMHLESRFKNDQPTREWYYTFITRWKTKLNVMTSRILEKARADVTVSTVDGWFAKLYSILAKYDLFNKPEQIFNCDESGFRDDPGKKNVVVSRDTKYANKVHGGSGKDRTTVLLTISASGICFPPYVIYKARPLHDIWCPRNAIRGTVYNCTDSGWINEETFFDYLKNMLIPLTKNIPHPLLLIFDGHTSHLSLKTARLATGHQIHLLCLPAYSTHLLQPLDVYTLKYVKAQWRSLLWDYNNRNSSKKLDKPDFIRLYRHLYDYALLPTHCSSAFRKAGIFPYDPRVVKRDRLVKTSTSSSTVAMNTFRRSKSVGFDYNDNQPTTITPIPLQTSYSNKRREVVKYPSNPSLFSGYGDADKSNEPETSSNDAQHVISQLDTTITTLDSIMLSMPNTSIRLSTNQHCPTSFDSSTCTTNDDLPDSSVSTMHDMSSFSPTANSSMVSAIFFTSREEDPSLVAIEKIVAKHFLGRSSNSTRGKRHIASSGNDRNVTDLNENSKKVINARAQSNVSTVTANTMLHEPMKSVAIATSQSTALPPITYMLTSDASPTISSFHSSVGICGQLQSLTQTSTIQCHLCFNIIQALETTSNCHQCYKILCWKCSTKMNDAYQLCYPFRSFYANQQHNYYSYTQL</sequence>
<dbReference type="PANTHER" id="PTHR19303">
    <property type="entry name" value="TRANSPOSON"/>
    <property type="match status" value="1"/>
</dbReference>
<feature type="domain" description="DDE-1" evidence="2">
    <location>
        <begin position="209"/>
        <end position="362"/>
    </location>
</feature>
<name>A0A816FLZ6_ADIRI</name>
<feature type="compositionally biased region" description="Polar residues" evidence="1">
    <location>
        <begin position="586"/>
        <end position="596"/>
    </location>
</feature>
<dbReference type="EMBL" id="CAJNOR010011742">
    <property type="protein sequence ID" value="CAF1663427.1"/>
    <property type="molecule type" value="Genomic_DNA"/>
</dbReference>
<dbReference type="Pfam" id="PF03184">
    <property type="entry name" value="DDE_1"/>
    <property type="match status" value="1"/>
</dbReference>
<dbReference type="Proteomes" id="UP000663852">
    <property type="component" value="Unassembled WGS sequence"/>
</dbReference>
<proteinExistence type="predicted"/>
<reference evidence="4" key="1">
    <citation type="submission" date="2021-02" db="EMBL/GenBank/DDBJ databases">
        <authorList>
            <person name="Nowell W R."/>
        </authorList>
    </citation>
    <scope>NUCLEOTIDE SEQUENCE</scope>
</reference>
<dbReference type="AlphaFoldDB" id="A0A816FLZ6"/>
<accession>A0A816FLZ6</accession>
<keyword evidence="5" id="KW-1185">Reference proteome</keyword>
<dbReference type="InterPro" id="IPR050863">
    <property type="entry name" value="CenT-Element_Derived"/>
</dbReference>
<evidence type="ECO:0000256" key="1">
    <source>
        <dbReference type="SAM" id="MobiDB-lite"/>
    </source>
</evidence>
<dbReference type="GO" id="GO:0005634">
    <property type="term" value="C:nucleus"/>
    <property type="evidence" value="ECO:0007669"/>
    <property type="project" value="TreeGrafter"/>
</dbReference>
<evidence type="ECO:0000259" key="2">
    <source>
        <dbReference type="Pfam" id="PF03184"/>
    </source>
</evidence>
<dbReference type="InterPro" id="IPR004875">
    <property type="entry name" value="DDE_SF_endonuclease_dom"/>
</dbReference>
<dbReference type="Gene3D" id="3.30.420.10">
    <property type="entry name" value="Ribonuclease H-like superfamily/Ribonuclease H"/>
    <property type="match status" value="1"/>
</dbReference>
<dbReference type="PANTHER" id="PTHR19303:SF57">
    <property type="entry name" value="HTH CENPB-TYPE DOMAIN-CONTAINING PROTEIN"/>
    <property type="match status" value="1"/>
</dbReference>
<dbReference type="InterPro" id="IPR036397">
    <property type="entry name" value="RNaseH_sf"/>
</dbReference>